<sequence length="703" mass="75444">MKKISRFSAACFFATLTAFIALPSFAQSNQDSSRQAGAETALPLKRLSLFSSGVGFFEHSGTVSGSGSSPAYINLPFSIASVNDALKSLTVNDPVSDFPTVRYAASSALAEALRSLKIDLSGNPGIGEILNSLKGAELEIAAPSPISGRIIGVEFRETGITFSGSDTSEAYLSLFTAQGIRVIAIKDISSFAFKDSSINTDLSRALDLLMETRGTEKRSLLLTLPGNGSRQVSLSYVIPTPVWKVSYRLDLSAGTPKLQGWAIIDNDSDTDWNNVALSLVTGRPVSFIQNLYAPYRTSRPVLPLAIAGIAQAQTYESGNYSEAGYGYADYEDAKAANSPMQSRSKSMAMAESADSMYIREAPAPAAAPPLSGGATLQTASGSAAGDQFEYTLKNPVTLERRQSAMLPLVEAQVKAEKALVFSGARASSTSSINPSISAELTNTTGMKLPAGPITVYDGNTYAGDALIEFFPENEKRIISYGDDLSVSGSVSAANSRFVTAVTVADGIMTITRRQNYEKTYTLRNASSEAKRIIIEHPAISGASLAEPTSYDERTPALYRFIRQLPASQELKFTVREETPVSERISLIQLRPETFLSYSTNQEIPANVRSALARAIEFKKIADNAATAVQTLETQRTRLISEQDRIRQNLAAAGSQTPQGQEYLRRMAAMDTDIDALNASIAAADNKAQAAKKDYEAYLGSLKL</sequence>
<keyword evidence="1" id="KW-0732">Signal</keyword>
<name>F5YA57_LEAAZ</name>
<dbReference type="Pfam" id="PF13598">
    <property type="entry name" value="DUF4139"/>
    <property type="match status" value="1"/>
</dbReference>
<proteinExistence type="predicted"/>
<protein>
    <recommendedName>
        <fullName evidence="2">DUF4139 domain-containing protein</fullName>
    </recommendedName>
</protein>
<dbReference type="PANTHER" id="PTHR38075">
    <property type="entry name" value="DUF4139 DOMAIN-CONTAINING PROTEIN"/>
    <property type="match status" value="1"/>
</dbReference>
<dbReference type="KEGG" id="taz:TREAZ_0776"/>
<dbReference type="HOGENOM" id="CLU_025153_0_0_12"/>
<keyword evidence="4" id="KW-1185">Reference proteome</keyword>
<feature type="chain" id="PRO_5003331627" description="DUF4139 domain-containing protein" evidence="1">
    <location>
        <begin position="27"/>
        <end position="703"/>
    </location>
</feature>
<dbReference type="InterPro" id="IPR037291">
    <property type="entry name" value="DUF4139"/>
</dbReference>
<dbReference type="PANTHER" id="PTHR38075:SF1">
    <property type="entry name" value="DUF4139 DOMAIN-CONTAINING PROTEIN"/>
    <property type="match status" value="1"/>
</dbReference>
<dbReference type="Proteomes" id="UP000009222">
    <property type="component" value="Chromosome"/>
</dbReference>
<evidence type="ECO:0000259" key="2">
    <source>
        <dbReference type="Pfam" id="PF13598"/>
    </source>
</evidence>
<dbReference type="EMBL" id="CP001841">
    <property type="protein sequence ID" value="AEF80342.1"/>
    <property type="molecule type" value="Genomic_DNA"/>
</dbReference>
<dbReference type="InParanoid" id="F5YA57"/>
<dbReference type="RefSeq" id="WP_015711191.1">
    <property type="nucleotide sequence ID" value="NC_015577.1"/>
</dbReference>
<reference evidence="4" key="1">
    <citation type="submission" date="2009-12" db="EMBL/GenBank/DDBJ databases">
        <title>Complete sequence of Treponema azotonutricium strain ZAS-9.</title>
        <authorList>
            <person name="Tetu S.G."/>
            <person name="Matson E."/>
            <person name="Ren Q."/>
            <person name="Seshadri R."/>
            <person name="Elbourne L."/>
            <person name="Hassan K.A."/>
            <person name="Durkin A."/>
            <person name="Radune D."/>
            <person name="Mohamoud Y."/>
            <person name="Shay R."/>
            <person name="Jin S."/>
            <person name="Zhang X."/>
            <person name="Lucey K."/>
            <person name="Ballor N.R."/>
            <person name="Ottesen E."/>
            <person name="Rosenthal R."/>
            <person name="Allen A."/>
            <person name="Leadbetter J.R."/>
            <person name="Paulsen I.T."/>
        </authorList>
    </citation>
    <scope>NUCLEOTIDE SEQUENCE [LARGE SCALE GENOMIC DNA]</scope>
    <source>
        <strain evidence="4">ATCC BAA-888 / DSM 13862 / ZAS-9</strain>
    </source>
</reference>
<feature type="domain" description="DUF4139" evidence="2">
    <location>
        <begin position="232"/>
        <end position="537"/>
    </location>
</feature>
<accession>F5YA57</accession>
<organism evidence="3 4">
    <name type="scientific">Leadbettera azotonutricia (strain ATCC BAA-888 / DSM 13862 / ZAS-9)</name>
    <name type="common">Treponema azotonutricium</name>
    <dbReference type="NCBI Taxonomy" id="545695"/>
    <lineage>
        <taxon>Bacteria</taxon>
        <taxon>Pseudomonadati</taxon>
        <taxon>Spirochaetota</taxon>
        <taxon>Spirochaetia</taxon>
        <taxon>Spirochaetales</taxon>
        <taxon>Breznakiellaceae</taxon>
        <taxon>Leadbettera</taxon>
    </lineage>
</organism>
<evidence type="ECO:0000313" key="4">
    <source>
        <dbReference type="Proteomes" id="UP000009222"/>
    </source>
</evidence>
<dbReference type="AlphaFoldDB" id="F5YA57"/>
<dbReference type="OrthoDB" id="580912at2"/>
<evidence type="ECO:0000256" key="1">
    <source>
        <dbReference type="SAM" id="SignalP"/>
    </source>
</evidence>
<gene>
    <name evidence="3" type="ordered locus">TREAZ_0776</name>
</gene>
<evidence type="ECO:0000313" key="3">
    <source>
        <dbReference type="EMBL" id="AEF80342.1"/>
    </source>
</evidence>
<dbReference type="eggNOG" id="COG5316">
    <property type="taxonomic scope" value="Bacteria"/>
</dbReference>
<dbReference type="STRING" id="545695.TREAZ_0776"/>
<feature type="signal peptide" evidence="1">
    <location>
        <begin position="1"/>
        <end position="26"/>
    </location>
</feature>
<reference evidence="3 4" key="2">
    <citation type="journal article" date="2011" name="ISME J.">
        <title>RNA-seq reveals cooperative metabolic interactions between two termite-gut spirochete species in co-culture.</title>
        <authorList>
            <person name="Rosenthal A.Z."/>
            <person name="Matson E.G."/>
            <person name="Eldar A."/>
            <person name="Leadbetter J.R."/>
        </authorList>
    </citation>
    <scope>NUCLEOTIDE SEQUENCE [LARGE SCALE GENOMIC DNA]</scope>
    <source>
        <strain evidence="4">ATCC BAA-888 / DSM 13862 / ZAS-9</strain>
    </source>
</reference>